<reference evidence="2 3" key="1">
    <citation type="journal article" date="2019" name="Commun. Biol.">
        <title>The bagworm genome reveals a unique fibroin gene that provides high tensile strength.</title>
        <authorList>
            <person name="Kono N."/>
            <person name="Nakamura H."/>
            <person name="Ohtoshi R."/>
            <person name="Tomita M."/>
            <person name="Numata K."/>
            <person name="Arakawa K."/>
        </authorList>
    </citation>
    <scope>NUCLEOTIDE SEQUENCE [LARGE SCALE GENOMIC DNA]</scope>
</reference>
<proteinExistence type="predicted"/>
<organism evidence="2 3">
    <name type="scientific">Eumeta variegata</name>
    <name type="common">Bagworm moth</name>
    <name type="synonym">Eumeta japonica</name>
    <dbReference type="NCBI Taxonomy" id="151549"/>
    <lineage>
        <taxon>Eukaryota</taxon>
        <taxon>Metazoa</taxon>
        <taxon>Ecdysozoa</taxon>
        <taxon>Arthropoda</taxon>
        <taxon>Hexapoda</taxon>
        <taxon>Insecta</taxon>
        <taxon>Pterygota</taxon>
        <taxon>Neoptera</taxon>
        <taxon>Endopterygota</taxon>
        <taxon>Lepidoptera</taxon>
        <taxon>Glossata</taxon>
        <taxon>Ditrysia</taxon>
        <taxon>Tineoidea</taxon>
        <taxon>Psychidae</taxon>
        <taxon>Oiketicinae</taxon>
        <taxon>Eumeta</taxon>
    </lineage>
</organism>
<dbReference type="EMBL" id="BGZK01000124">
    <property type="protein sequence ID" value="GBP20971.1"/>
    <property type="molecule type" value="Genomic_DNA"/>
</dbReference>
<comment type="caution">
    <text evidence="2">The sequence shown here is derived from an EMBL/GenBank/DDBJ whole genome shotgun (WGS) entry which is preliminary data.</text>
</comment>
<dbReference type="Proteomes" id="UP000299102">
    <property type="component" value="Unassembled WGS sequence"/>
</dbReference>
<protein>
    <submittedName>
        <fullName evidence="2">Uncharacterized protein</fullName>
    </submittedName>
</protein>
<dbReference type="AlphaFoldDB" id="A0A4C1U3U1"/>
<sequence length="520" mass="58041">MADALARRGHQQCFFISVALIDEGFLGQSEAVQAIRSRSIHASVKRVIDALTPSNGRSLCKSQGHKTRPVTRISRRACVIRDIAGHACFHFRSELPFCMSSTRDGTASDVNVALGGRCTEISNVYVCQRIERKHFNSRHRVPAASQNVIRPRRLVKANAKNASAKMFHKISLTKGHREGMRGCASPNLITAIFSPSPRQESWSDVFGVTFRGGCTTFARSSYFGLKRPTLCFRHEPCAQRELLTATVVTGAVKTPCVDGLVCSRRHSESGLIGLKSEAGRSRDLQGRRCDAARPDAITIICQKRTTHLRRHVIDAMPLFDSPYNSMYRRPVKIDVSFSGKRSKLRGLHVEGLPMLNSCLRVVKGEEEAGQEHKYVDAELYSTVTAHVKKRDAPRPPTANSGDNSSEAGGVATHSKQWYGKTVQAGRPCRDRCELLESTLKRNHRENSKWKALSNGWWFAVQKDPWLKLHPVLDISLPSVFRIRTVLGPPGTEIVPRPSPGRQWIQRKPGPHYIFAVYGRH</sequence>
<keyword evidence="3" id="KW-1185">Reference proteome</keyword>
<evidence type="ECO:0000256" key="1">
    <source>
        <dbReference type="SAM" id="MobiDB-lite"/>
    </source>
</evidence>
<feature type="compositionally biased region" description="Polar residues" evidence="1">
    <location>
        <begin position="397"/>
        <end position="406"/>
    </location>
</feature>
<feature type="region of interest" description="Disordered" evidence="1">
    <location>
        <begin position="386"/>
        <end position="416"/>
    </location>
</feature>
<name>A0A4C1U3U1_EUMVA</name>
<accession>A0A4C1U3U1</accession>
<gene>
    <name evidence="2" type="ORF">EVAR_9542_1</name>
</gene>
<evidence type="ECO:0000313" key="3">
    <source>
        <dbReference type="Proteomes" id="UP000299102"/>
    </source>
</evidence>
<evidence type="ECO:0000313" key="2">
    <source>
        <dbReference type="EMBL" id="GBP20971.1"/>
    </source>
</evidence>